<evidence type="ECO:0000256" key="1">
    <source>
        <dbReference type="ARBA" id="ARBA00023125"/>
    </source>
</evidence>
<evidence type="ECO:0000313" key="5">
    <source>
        <dbReference type="Proteomes" id="UP001596298"/>
    </source>
</evidence>
<dbReference type="PROSITE" id="PS51900">
    <property type="entry name" value="CB"/>
    <property type="match status" value="1"/>
</dbReference>
<dbReference type="InterPro" id="IPR004107">
    <property type="entry name" value="Integrase_SAM-like_N"/>
</dbReference>
<dbReference type="EMBL" id="JBHSWH010000001">
    <property type="protein sequence ID" value="MFC6706509.1"/>
    <property type="molecule type" value="Genomic_DNA"/>
</dbReference>
<sequence>MKPVERYLEFLRATGCSPNTIKAYARGLALWWTFLEDRAQDWETVGVADVGAFAHEVRQGPGRARVSESTVALRVRSVLSFYRFHAHDGVTVADSLYENIRTRQRGYLPFLEHIARRDGRRRSNVRVRVAKREVPIVTPLQALVLRDTESTYDVTTSSGRRSALPAAVGFARGDGDASG</sequence>
<dbReference type="Pfam" id="PF02899">
    <property type="entry name" value="Phage_int_SAM_1"/>
    <property type="match status" value="1"/>
</dbReference>
<dbReference type="SUPFAM" id="SSF47823">
    <property type="entry name" value="lambda integrase-like, N-terminal domain"/>
    <property type="match status" value="1"/>
</dbReference>
<evidence type="ECO:0000259" key="3">
    <source>
        <dbReference type="PROSITE" id="PS51900"/>
    </source>
</evidence>
<dbReference type="Gene3D" id="1.10.150.130">
    <property type="match status" value="1"/>
</dbReference>
<dbReference type="Proteomes" id="UP001596298">
    <property type="component" value="Unassembled WGS sequence"/>
</dbReference>
<keyword evidence="1 2" id="KW-0238">DNA-binding</keyword>
<gene>
    <name evidence="4" type="ORF">ACFQDH_14920</name>
</gene>
<keyword evidence="5" id="KW-1185">Reference proteome</keyword>
<organism evidence="4 5">
    <name type="scientific">Flexivirga alba</name>
    <dbReference type="NCBI Taxonomy" id="702742"/>
    <lineage>
        <taxon>Bacteria</taxon>
        <taxon>Bacillati</taxon>
        <taxon>Actinomycetota</taxon>
        <taxon>Actinomycetes</taxon>
        <taxon>Micrococcales</taxon>
        <taxon>Dermacoccaceae</taxon>
        <taxon>Flexivirga</taxon>
    </lineage>
</organism>
<comment type="caution">
    <text evidence="4">The sequence shown here is derived from an EMBL/GenBank/DDBJ whole genome shotgun (WGS) entry which is preliminary data.</text>
</comment>
<name>A0ABW2AHV3_9MICO</name>
<evidence type="ECO:0000313" key="4">
    <source>
        <dbReference type="EMBL" id="MFC6706509.1"/>
    </source>
</evidence>
<dbReference type="InterPro" id="IPR010998">
    <property type="entry name" value="Integrase_recombinase_N"/>
</dbReference>
<dbReference type="InterPro" id="IPR044068">
    <property type="entry name" value="CB"/>
</dbReference>
<evidence type="ECO:0000256" key="2">
    <source>
        <dbReference type="PROSITE-ProRule" id="PRU01248"/>
    </source>
</evidence>
<proteinExistence type="predicted"/>
<reference evidence="5" key="1">
    <citation type="journal article" date="2019" name="Int. J. Syst. Evol. Microbiol.">
        <title>The Global Catalogue of Microorganisms (GCM) 10K type strain sequencing project: providing services to taxonomists for standard genome sequencing and annotation.</title>
        <authorList>
            <consortium name="The Broad Institute Genomics Platform"/>
            <consortium name="The Broad Institute Genome Sequencing Center for Infectious Disease"/>
            <person name="Wu L."/>
            <person name="Ma J."/>
        </authorList>
    </citation>
    <scope>NUCLEOTIDE SEQUENCE [LARGE SCALE GENOMIC DNA]</scope>
    <source>
        <strain evidence="5">CCUG 58127</strain>
    </source>
</reference>
<dbReference type="RefSeq" id="WP_382403166.1">
    <property type="nucleotide sequence ID" value="NZ_JBHSWH010000001.1"/>
</dbReference>
<protein>
    <submittedName>
        <fullName evidence="4">Site-specific integrase</fullName>
    </submittedName>
</protein>
<feature type="domain" description="Core-binding (CB)" evidence="3">
    <location>
        <begin position="1"/>
        <end position="86"/>
    </location>
</feature>
<accession>A0ABW2AHV3</accession>